<keyword evidence="1" id="KW-0503">Monooxygenase</keyword>
<gene>
    <name evidence="1" type="ORF">ACFPH8_04375</name>
</gene>
<dbReference type="Proteomes" id="UP001596162">
    <property type="component" value="Unassembled WGS sequence"/>
</dbReference>
<evidence type="ECO:0000313" key="1">
    <source>
        <dbReference type="EMBL" id="MFC5194559.1"/>
    </source>
</evidence>
<dbReference type="NCBIfam" id="NF008333">
    <property type="entry name" value="PRK11118.1"/>
    <property type="match status" value="1"/>
</dbReference>
<accession>A0ABW0C2W1</accession>
<proteinExistence type="predicted"/>
<dbReference type="SUPFAM" id="SSF54909">
    <property type="entry name" value="Dimeric alpha+beta barrel"/>
    <property type="match status" value="1"/>
</dbReference>
<sequence length="100" mass="11723">MAVIMYVDFPHKGIWGDQLASEMSELIESITKEPGFIWKFWTENKETEEAGGVYMFETRESAENYLDMHTKRLERFGYSGIRSRVFELNEKLSKMGKAPF</sequence>
<protein>
    <submittedName>
        <fullName evidence="1">Monooxygenase</fullName>
    </submittedName>
</protein>
<evidence type="ECO:0000313" key="2">
    <source>
        <dbReference type="Proteomes" id="UP001596162"/>
    </source>
</evidence>
<keyword evidence="1" id="KW-0560">Oxidoreductase</keyword>
<organism evidence="1 2">
    <name type="scientific">Bizionia hallyeonensis</name>
    <dbReference type="NCBI Taxonomy" id="1123757"/>
    <lineage>
        <taxon>Bacteria</taxon>
        <taxon>Pseudomonadati</taxon>
        <taxon>Bacteroidota</taxon>
        <taxon>Flavobacteriia</taxon>
        <taxon>Flavobacteriales</taxon>
        <taxon>Flavobacteriaceae</taxon>
        <taxon>Bizionia</taxon>
    </lineage>
</organism>
<keyword evidence="2" id="KW-1185">Reference proteome</keyword>
<dbReference type="PANTHER" id="PTHR39169">
    <property type="match status" value="1"/>
</dbReference>
<dbReference type="EMBL" id="JBHSLA010000001">
    <property type="protein sequence ID" value="MFC5194559.1"/>
    <property type="molecule type" value="Genomic_DNA"/>
</dbReference>
<reference evidence="2" key="1">
    <citation type="journal article" date="2019" name="Int. J. Syst. Evol. Microbiol.">
        <title>The Global Catalogue of Microorganisms (GCM) 10K type strain sequencing project: providing services to taxonomists for standard genome sequencing and annotation.</title>
        <authorList>
            <consortium name="The Broad Institute Genomics Platform"/>
            <consortium name="The Broad Institute Genome Sequencing Center for Infectious Disease"/>
            <person name="Wu L."/>
            <person name="Ma J."/>
        </authorList>
    </citation>
    <scope>NUCLEOTIDE SEQUENCE [LARGE SCALE GENOMIC DNA]</scope>
    <source>
        <strain evidence="2">JCM 17978</strain>
    </source>
</reference>
<dbReference type="InterPro" id="IPR014910">
    <property type="entry name" value="YdhR"/>
</dbReference>
<dbReference type="GO" id="GO:0004497">
    <property type="term" value="F:monooxygenase activity"/>
    <property type="evidence" value="ECO:0007669"/>
    <property type="project" value="UniProtKB-KW"/>
</dbReference>
<comment type="caution">
    <text evidence="1">The sequence shown here is derived from an EMBL/GenBank/DDBJ whole genome shotgun (WGS) entry which is preliminary data.</text>
</comment>
<dbReference type="Gene3D" id="3.30.70.100">
    <property type="match status" value="1"/>
</dbReference>
<dbReference type="Pfam" id="PF08803">
    <property type="entry name" value="ydhR"/>
    <property type="match status" value="1"/>
</dbReference>
<name>A0ABW0C2W1_9FLAO</name>
<dbReference type="PANTHER" id="PTHR39169:SF1">
    <property type="entry name" value="MONOOXYGENASE YDHR-RELATED"/>
    <property type="match status" value="1"/>
</dbReference>
<dbReference type="InterPro" id="IPR011008">
    <property type="entry name" value="Dimeric_a/b-barrel"/>
</dbReference>
<dbReference type="RefSeq" id="WP_376858772.1">
    <property type="nucleotide sequence ID" value="NZ_JBHSLA010000001.1"/>
</dbReference>